<sequence>MRRRRAGIAAEAAVEEAPPSLHCAQNGRRILILPRFRRLWSTVLERRTTRPTRTAAKARLRRPKKHEDDPTAIAATDCGAADGFCAIPARDSFG</sequence>
<evidence type="ECO:0000256" key="1">
    <source>
        <dbReference type="SAM" id="MobiDB-lite"/>
    </source>
</evidence>
<dbReference type="AlphaFoldDB" id="A0A914XMZ3"/>
<evidence type="ECO:0000313" key="2">
    <source>
        <dbReference type="Proteomes" id="UP000887566"/>
    </source>
</evidence>
<reference evidence="3" key="1">
    <citation type="submission" date="2022-11" db="UniProtKB">
        <authorList>
            <consortium name="WormBaseParasite"/>
        </authorList>
    </citation>
    <scope>IDENTIFICATION</scope>
</reference>
<dbReference type="Proteomes" id="UP000887566">
    <property type="component" value="Unplaced"/>
</dbReference>
<feature type="region of interest" description="Disordered" evidence="1">
    <location>
        <begin position="50"/>
        <end position="71"/>
    </location>
</feature>
<accession>A0A914XMZ3</accession>
<organism evidence="2 3">
    <name type="scientific">Plectus sambesii</name>
    <dbReference type="NCBI Taxonomy" id="2011161"/>
    <lineage>
        <taxon>Eukaryota</taxon>
        <taxon>Metazoa</taxon>
        <taxon>Ecdysozoa</taxon>
        <taxon>Nematoda</taxon>
        <taxon>Chromadorea</taxon>
        <taxon>Plectida</taxon>
        <taxon>Plectina</taxon>
        <taxon>Plectoidea</taxon>
        <taxon>Plectidae</taxon>
        <taxon>Plectus</taxon>
    </lineage>
</organism>
<keyword evidence="2" id="KW-1185">Reference proteome</keyword>
<protein>
    <submittedName>
        <fullName evidence="3">Uncharacterized protein</fullName>
    </submittedName>
</protein>
<name>A0A914XMZ3_9BILA</name>
<proteinExistence type="predicted"/>
<dbReference type="WBParaSite" id="PSAMB.scaffold909size38770.g9731.t1">
    <property type="protein sequence ID" value="PSAMB.scaffold909size38770.g9731.t1"/>
    <property type="gene ID" value="PSAMB.scaffold909size38770.g9731"/>
</dbReference>
<evidence type="ECO:0000313" key="3">
    <source>
        <dbReference type="WBParaSite" id="PSAMB.scaffold909size38770.g9731.t1"/>
    </source>
</evidence>